<comment type="caution">
    <text evidence="2">The sequence shown here is derived from an EMBL/GenBank/DDBJ whole genome shotgun (WGS) entry which is preliminary data.</text>
</comment>
<sequence length="131" mass="14362">MNGGLVARSVTARPVLGVSSRGRWQPPEGDGAVGGSGRQRWRVAGAAEAEAGRGRHKSNGPRVTLFEPRAPARRRHGRRGAPATRLPLVRAAAPAPSQWTRPRALRSRNANSRALRLSFETWMEESWKVLR</sequence>
<protein>
    <submittedName>
        <fullName evidence="2">Uncharacterized protein</fullName>
    </submittedName>
</protein>
<gene>
    <name evidence="2" type="ORF">R5R35_002811</name>
</gene>
<evidence type="ECO:0000256" key="1">
    <source>
        <dbReference type="SAM" id="MobiDB-lite"/>
    </source>
</evidence>
<feature type="region of interest" description="Disordered" evidence="1">
    <location>
        <begin position="17"/>
        <end position="105"/>
    </location>
</feature>
<dbReference type="EMBL" id="JAZDUA010000106">
    <property type="protein sequence ID" value="KAK7867886.1"/>
    <property type="molecule type" value="Genomic_DNA"/>
</dbReference>
<name>A0AAN9Z882_9ORTH</name>
<evidence type="ECO:0000313" key="3">
    <source>
        <dbReference type="Proteomes" id="UP001378592"/>
    </source>
</evidence>
<organism evidence="2 3">
    <name type="scientific">Gryllus longicercus</name>
    <dbReference type="NCBI Taxonomy" id="2509291"/>
    <lineage>
        <taxon>Eukaryota</taxon>
        <taxon>Metazoa</taxon>
        <taxon>Ecdysozoa</taxon>
        <taxon>Arthropoda</taxon>
        <taxon>Hexapoda</taxon>
        <taxon>Insecta</taxon>
        <taxon>Pterygota</taxon>
        <taxon>Neoptera</taxon>
        <taxon>Polyneoptera</taxon>
        <taxon>Orthoptera</taxon>
        <taxon>Ensifera</taxon>
        <taxon>Gryllidea</taxon>
        <taxon>Grylloidea</taxon>
        <taxon>Gryllidae</taxon>
        <taxon>Gryllinae</taxon>
        <taxon>Gryllus</taxon>
    </lineage>
</organism>
<keyword evidence="3" id="KW-1185">Reference proteome</keyword>
<accession>A0AAN9Z882</accession>
<feature type="compositionally biased region" description="Low complexity" evidence="1">
    <location>
        <begin position="80"/>
        <end position="96"/>
    </location>
</feature>
<reference evidence="2 3" key="1">
    <citation type="submission" date="2024-03" db="EMBL/GenBank/DDBJ databases">
        <title>The genome assembly and annotation of the cricket Gryllus longicercus Weissman &amp; Gray.</title>
        <authorList>
            <person name="Szrajer S."/>
            <person name="Gray D."/>
            <person name="Ylla G."/>
        </authorList>
    </citation>
    <scope>NUCLEOTIDE SEQUENCE [LARGE SCALE GENOMIC DNA]</scope>
    <source>
        <strain evidence="2">DAG 2021-001</strain>
        <tissue evidence="2">Whole body minus gut</tissue>
    </source>
</reference>
<dbReference type="Proteomes" id="UP001378592">
    <property type="component" value="Unassembled WGS sequence"/>
</dbReference>
<dbReference type="AlphaFoldDB" id="A0AAN9Z882"/>
<proteinExistence type="predicted"/>
<evidence type="ECO:0000313" key="2">
    <source>
        <dbReference type="EMBL" id="KAK7867886.1"/>
    </source>
</evidence>